<dbReference type="Pfam" id="PF12822">
    <property type="entry name" value="ECF_trnsprt"/>
    <property type="match status" value="1"/>
</dbReference>
<gene>
    <name evidence="3" type="ORF">CWE10_04540</name>
</gene>
<feature type="compositionally biased region" description="Polar residues" evidence="1">
    <location>
        <begin position="1"/>
        <end position="11"/>
    </location>
</feature>
<evidence type="ECO:0000256" key="2">
    <source>
        <dbReference type="SAM" id="Phobius"/>
    </source>
</evidence>
<evidence type="ECO:0000313" key="3">
    <source>
        <dbReference type="EMBL" id="MBY6275478.1"/>
    </source>
</evidence>
<keyword evidence="2" id="KW-0812">Transmembrane</keyword>
<accession>A0A953I738</accession>
<comment type="caution">
    <text evidence="3">The sequence shown here is derived from an EMBL/GenBank/DDBJ whole genome shotgun (WGS) entry which is preliminary data.</text>
</comment>
<sequence length="218" mass="21515">MPLEHLTTTSGIGAPKHRSTVACRTGTGESRAQRGAVEYGHNGVPTKRLLLGRGGLLVLLARTNTLVRLGILLALSVLGAYIKLGPSSIAFDAMAGFVAALLMGPAAGALICGLGHVAVVAVTGFPLTLPFHLATAAAMAGVGCLGGLAARRFGLVAGAAALVVANGILAPALLALLPNPLGLGLFAALALPLTVAAGANAAVALLVVLGLRRAGFEG</sequence>
<organism evidence="3 4">
    <name type="scientific">Symbiobacterium thermophilum</name>
    <dbReference type="NCBI Taxonomy" id="2734"/>
    <lineage>
        <taxon>Bacteria</taxon>
        <taxon>Bacillati</taxon>
        <taxon>Bacillota</taxon>
        <taxon>Clostridia</taxon>
        <taxon>Eubacteriales</taxon>
        <taxon>Symbiobacteriaceae</taxon>
        <taxon>Symbiobacterium</taxon>
    </lineage>
</organism>
<feature type="transmembrane region" description="Helical" evidence="2">
    <location>
        <begin position="96"/>
        <end position="123"/>
    </location>
</feature>
<evidence type="ECO:0000313" key="4">
    <source>
        <dbReference type="Proteomes" id="UP000732377"/>
    </source>
</evidence>
<feature type="transmembrane region" description="Helical" evidence="2">
    <location>
        <begin position="155"/>
        <end position="177"/>
    </location>
</feature>
<feature type="transmembrane region" description="Helical" evidence="2">
    <location>
        <begin position="183"/>
        <end position="211"/>
    </location>
</feature>
<evidence type="ECO:0008006" key="5">
    <source>
        <dbReference type="Google" id="ProtNLM"/>
    </source>
</evidence>
<dbReference type="Gene3D" id="1.10.1760.20">
    <property type="match status" value="1"/>
</dbReference>
<proteinExistence type="predicted"/>
<keyword evidence="2" id="KW-1133">Transmembrane helix</keyword>
<feature type="region of interest" description="Disordered" evidence="1">
    <location>
        <begin position="1"/>
        <end position="20"/>
    </location>
</feature>
<reference evidence="3" key="1">
    <citation type="submission" date="2017-11" db="EMBL/GenBank/DDBJ databases">
        <title>Three new genomes from thermophilic consortium.</title>
        <authorList>
            <person name="Quaggio R."/>
            <person name="Amgarten D."/>
            <person name="Setubal J.C."/>
        </authorList>
    </citation>
    <scope>NUCLEOTIDE SEQUENCE</scope>
    <source>
        <strain evidence="3">ZCTH01-B2</strain>
    </source>
</reference>
<name>A0A953I738_SYMTR</name>
<dbReference type="InterPro" id="IPR024529">
    <property type="entry name" value="ECF_trnsprt_substrate-spec"/>
</dbReference>
<dbReference type="AlphaFoldDB" id="A0A953I738"/>
<feature type="transmembrane region" description="Helical" evidence="2">
    <location>
        <begin position="66"/>
        <end position="84"/>
    </location>
</feature>
<protein>
    <recommendedName>
        <fullName evidence="5">ECF transporter S component</fullName>
    </recommendedName>
</protein>
<evidence type="ECO:0000256" key="1">
    <source>
        <dbReference type="SAM" id="MobiDB-lite"/>
    </source>
</evidence>
<dbReference type="Proteomes" id="UP000732377">
    <property type="component" value="Unassembled WGS sequence"/>
</dbReference>
<feature type="transmembrane region" description="Helical" evidence="2">
    <location>
        <begin position="129"/>
        <end position="148"/>
    </location>
</feature>
<dbReference type="GO" id="GO:0022857">
    <property type="term" value="F:transmembrane transporter activity"/>
    <property type="evidence" value="ECO:0007669"/>
    <property type="project" value="InterPro"/>
</dbReference>
<dbReference type="EMBL" id="PIUK01000026">
    <property type="protein sequence ID" value="MBY6275478.1"/>
    <property type="molecule type" value="Genomic_DNA"/>
</dbReference>
<keyword evidence="2" id="KW-0472">Membrane</keyword>